<protein>
    <submittedName>
        <fullName evidence="1">Uncharacterized protein</fullName>
    </submittedName>
</protein>
<dbReference type="AlphaFoldDB" id="A0AAD8Y9M3"/>
<evidence type="ECO:0000313" key="1">
    <source>
        <dbReference type="EMBL" id="KAK1741565.1"/>
    </source>
</evidence>
<dbReference type="EMBL" id="JATAAI010000013">
    <property type="protein sequence ID" value="KAK1741565.1"/>
    <property type="molecule type" value="Genomic_DNA"/>
</dbReference>
<gene>
    <name evidence="1" type="ORF">QTG54_008043</name>
</gene>
<dbReference type="Proteomes" id="UP001224775">
    <property type="component" value="Unassembled WGS sequence"/>
</dbReference>
<accession>A0AAD8Y9M3</accession>
<organism evidence="1 2">
    <name type="scientific">Skeletonema marinoi</name>
    <dbReference type="NCBI Taxonomy" id="267567"/>
    <lineage>
        <taxon>Eukaryota</taxon>
        <taxon>Sar</taxon>
        <taxon>Stramenopiles</taxon>
        <taxon>Ochrophyta</taxon>
        <taxon>Bacillariophyta</taxon>
        <taxon>Coscinodiscophyceae</taxon>
        <taxon>Thalassiosirophycidae</taxon>
        <taxon>Thalassiosirales</taxon>
        <taxon>Skeletonemataceae</taxon>
        <taxon>Skeletonema</taxon>
        <taxon>Skeletonema marinoi-dohrnii complex</taxon>
    </lineage>
</organism>
<keyword evidence="2" id="KW-1185">Reference proteome</keyword>
<evidence type="ECO:0000313" key="2">
    <source>
        <dbReference type="Proteomes" id="UP001224775"/>
    </source>
</evidence>
<feature type="non-terminal residue" evidence="1">
    <location>
        <position position="143"/>
    </location>
</feature>
<proteinExistence type="predicted"/>
<sequence length="143" mass="15681">MIAIVDLPPDALASITTYLTKTSVGFFAAAMPPEASKVSEALVSSVDSQHWESIDFMDVTKNVRKKLTDKELAAFLCSIDAVGRVKSLKICHLLGIKGSGLKPLVGSSVLERLDLSTVSEDYFGSHRYSLAKFYSWEKDGKRH</sequence>
<reference evidence="1" key="1">
    <citation type="submission" date="2023-06" db="EMBL/GenBank/DDBJ databases">
        <title>Survivors Of The Sea: Transcriptome response of Skeletonema marinoi to long-term dormancy.</title>
        <authorList>
            <person name="Pinder M.I.M."/>
            <person name="Kourtchenko O."/>
            <person name="Robertson E.K."/>
            <person name="Larsson T."/>
            <person name="Maumus F."/>
            <person name="Osuna-Cruz C.M."/>
            <person name="Vancaester E."/>
            <person name="Stenow R."/>
            <person name="Vandepoele K."/>
            <person name="Ploug H."/>
            <person name="Bruchert V."/>
            <person name="Godhe A."/>
            <person name="Topel M."/>
        </authorList>
    </citation>
    <scope>NUCLEOTIDE SEQUENCE</scope>
    <source>
        <strain evidence="1">R05AC</strain>
    </source>
</reference>
<name>A0AAD8Y9M3_9STRA</name>
<comment type="caution">
    <text evidence="1">The sequence shown here is derived from an EMBL/GenBank/DDBJ whole genome shotgun (WGS) entry which is preliminary data.</text>
</comment>